<dbReference type="EMBL" id="PHGZ01000006">
    <property type="protein sequence ID" value="PJG83668.1"/>
    <property type="molecule type" value="Genomic_DNA"/>
</dbReference>
<evidence type="ECO:0000256" key="7">
    <source>
        <dbReference type="ARBA" id="ARBA00022842"/>
    </source>
</evidence>
<evidence type="ECO:0000313" key="11">
    <source>
        <dbReference type="Proteomes" id="UP000230282"/>
    </source>
</evidence>
<comment type="pathway">
    <text evidence="9">Cofactor biosynthesis; biotin biosynthesis; biotin from 7,8-diaminononanoate: step 1/2.</text>
</comment>
<evidence type="ECO:0000256" key="2">
    <source>
        <dbReference type="ARBA" id="ARBA00022598"/>
    </source>
</evidence>
<sequence>MTAQILFVSGIDTDIGKTVATGVYAKKLAQQGFSVITQKMIQTGCEEMSSDILVHRKIMGIAPTAEDLQGITCPYLFAYPCSPHLAAKMENRQISTALIRAATAQLAQKYDYVLLEGAGGLFVPYDETHTTADYLRECGYPLILVTSGKLGSINHTLLNLSACRQYGIELHTLIYNRYPPADEIIGTETERYLQDYLQRHFPQATFEILESLDD</sequence>
<dbReference type="FunFam" id="3.40.50.300:FF:000292">
    <property type="entry name" value="ATP-dependent dethiobiotin synthetase BioD"/>
    <property type="match status" value="1"/>
</dbReference>
<dbReference type="OrthoDB" id="9802097at2"/>
<comment type="similarity">
    <text evidence="9">Belongs to the dethiobiotin synthetase family.</text>
</comment>
<keyword evidence="1 9" id="KW-0963">Cytoplasm</keyword>
<dbReference type="NCBIfam" id="TIGR00347">
    <property type="entry name" value="bioD"/>
    <property type="match status" value="1"/>
</dbReference>
<dbReference type="Proteomes" id="UP000230282">
    <property type="component" value="Unassembled WGS sequence"/>
</dbReference>
<dbReference type="GO" id="GO:0004141">
    <property type="term" value="F:dethiobiotin synthase activity"/>
    <property type="evidence" value="ECO:0007669"/>
    <property type="project" value="UniProtKB-UniRule"/>
</dbReference>
<comment type="caution">
    <text evidence="10">The sequence shown here is derived from an EMBL/GenBank/DDBJ whole genome shotgun (WGS) entry which is preliminary data.</text>
</comment>
<evidence type="ECO:0000256" key="6">
    <source>
        <dbReference type="ARBA" id="ARBA00022840"/>
    </source>
</evidence>
<dbReference type="PANTHER" id="PTHR43210:SF2">
    <property type="entry name" value="ATP-DEPENDENT DETHIOBIOTIN SYNTHETASE BIOD 2"/>
    <property type="match status" value="1"/>
</dbReference>
<dbReference type="UniPathway" id="UPA00078">
    <property type="reaction ID" value="UER00161"/>
</dbReference>
<dbReference type="AlphaFoldDB" id="A0A2M8RXQ8"/>
<dbReference type="InterPro" id="IPR027417">
    <property type="entry name" value="P-loop_NTPase"/>
</dbReference>
<evidence type="ECO:0000256" key="3">
    <source>
        <dbReference type="ARBA" id="ARBA00022723"/>
    </source>
</evidence>
<feature type="binding site" evidence="9">
    <location>
        <position position="43"/>
    </location>
    <ligand>
        <name>substrate</name>
    </ligand>
</feature>
<name>A0A2M8RXQ8_9PAST</name>
<feature type="binding site" evidence="9">
    <location>
        <position position="18"/>
    </location>
    <ligand>
        <name>Mg(2+)</name>
        <dbReference type="ChEBI" id="CHEBI:18420"/>
    </ligand>
</feature>
<keyword evidence="11" id="KW-1185">Reference proteome</keyword>
<protein>
    <recommendedName>
        <fullName evidence="9">ATP-dependent dethiobiotin synthetase BioD</fullName>
        <ecNumber evidence="9">6.3.3.3</ecNumber>
    </recommendedName>
    <alternativeName>
        <fullName evidence="9">DTB synthetase</fullName>
        <shortName evidence="9">DTBS</shortName>
    </alternativeName>
    <alternativeName>
        <fullName evidence="9">Dethiobiotin synthase</fullName>
    </alternativeName>
</protein>
<dbReference type="GO" id="GO:0005829">
    <property type="term" value="C:cytosol"/>
    <property type="evidence" value="ECO:0007669"/>
    <property type="project" value="TreeGrafter"/>
</dbReference>
<feature type="binding site" evidence="9">
    <location>
        <begin position="176"/>
        <end position="177"/>
    </location>
    <ligand>
        <name>ATP</name>
        <dbReference type="ChEBI" id="CHEBI:30616"/>
    </ligand>
</feature>
<comment type="cofactor">
    <cofactor evidence="9">
        <name>Mg(2+)</name>
        <dbReference type="ChEBI" id="CHEBI:18420"/>
    </cofactor>
</comment>
<dbReference type="EC" id="6.3.3.3" evidence="9"/>
<feature type="binding site" evidence="9">
    <location>
        <position position="51"/>
    </location>
    <ligand>
        <name>ATP</name>
        <dbReference type="ChEBI" id="CHEBI:30616"/>
    </ligand>
</feature>
<evidence type="ECO:0000256" key="1">
    <source>
        <dbReference type="ARBA" id="ARBA00022490"/>
    </source>
</evidence>
<comment type="subcellular location">
    <subcellularLocation>
        <location evidence="9">Cytoplasm</location>
    </subcellularLocation>
</comment>
<dbReference type="RefSeq" id="WP_100296091.1">
    <property type="nucleotide sequence ID" value="NZ_PHGZ01000006.1"/>
</dbReference>
<dbReference type="SUPFAM" id="SSF52540">
    <property type="entry name" value="P-loop containing nucleoside triphosphate hydrolases"/>
    <property type="match status" value="1"/>
</dbReference>
<dbReference type="PIRSF" id="PIRSF006755">
    <property type="entry name" value="DTB_synth"/>
    <property type="match status" value="1"/>
</dbReference>
<feature type="binding site" evidence="9">
    <location>
        <begin position="116"/>
        <end position="119"/>
    </location>
    <ligand>
        <name>ATP</name>
        <dbReference type="ChEBI" id="CHEBI:30616"/>
    </ligand>
</feature>
<dbReference type="GO" id="GO:0000287">
    <property type="term" value="F:magnesium ion binding"/>
    <property type="evidence" value="ECO:0007669"/>
    <property type="project" value="UniProtKB-UniRule"/>
</dbReference>
<dbReference type="HAMAP" id="MF_00336">
    <property type="entry name" value="BioD"/>
    <property type="match status" value="1"/>
</dbReference>
<gene>
    <name evidence="9" type="primary">bioD</name>
    <name evidence="10" type="ORF">CVP04_03305</name>
</gene>
<keyword evidence="7 9" id="KW-0460">Magnesium</keyword>
<feature type="binding site" evidence="9">
    <location>
        <begin position="14"/>
        <end position="19"/>
    </location>
    <ligand>
        <name>ATP</name>
        <dbReference type="ChEBI" id="CHEBI:30616"/>
    </ligand>
</feature>
<evidence type="ECO:0000256" key="9">
    <source>
        <dbReference type="HAMAP-Rule" id="MF_00336"/>
    </source>
</evidence>
<comment type="function">
    <text evidence="9">Catalyzes a mechanistically unusual reaction, the ATP-dependent insertion of CO2 between the N7 and N8 nitrogen atoms of 7,8-diaminopelargonic acid (DAPA, also called 7,8-diammoniononanoate) to form a ureido ring.</text>
</comment>
<reference evidence="10 11" key="1">
    <citation type="submission" date="2017-11" db="EMBL/GenBank/DDBJ databases">
        <title>Reclassification of Bisgaard taxon 5 as Caviibacterium pharyngocola gen. nov., sp. nov.</title>
        <authorList>
            <person name="Christensen H."/>
        </authorList>
    </citation>
    <scope>NUCLEOTIDE SEQUENCE [LARGE SCALE GENOMIC DNA]</scope>
    <source>
        <strain evidence="10 11">7_3</strain>
    </source>
</reference>
<evidence type="ECO:0000256" key="8">
    <source>
        <dbReference type="ARBA" id="ARBA00047386"/>
    </source>
</evidence>
<comment type="catalytic activity">
    <reaction evidence="8">
        <text>(7R,8S)-8-amino-7-(carboxyamino)nonanoate + ATP = (4R,5S)-dethiobiotin + ADP + phosphate + H(+)</text>
        <dbReference type="Rhea" id="RHEA:63684"/>
        <dbReference type="ChEBI" id="CHEBI:15378"/>
        <dbReference type="ChEBI" id="CHEBI:30616"/>
        <dbReference type="ChEBI" id="CHEBI:43474"/>
        <dbReference type="ChEBI" id="CHEBI:149470"/>
        <dbReference type="ChEBI" id="CHEBI:149473"/>
        <dbReference type="ChEBI" id="CHEBI:456216"/>
    </reaction>
</comment>
<organism evidence="10 11">
    <name type="scientific">Caviibacterium pharyngocola</name>
    <dbReference type="NCBI Taxonomy" id="28159"/>
    <lineage>
        <taxon>Bacteria</taxon>
        <taxon>Pseudomonadati</taxon>
        <taxon>Pseudomonadota</taxon>
        <taxon>Gammaproteobacteria</taxon>
        <taxon>Pasteurellales</taxon>
        <taxon>Pasteurellaceae</taxon>
        <taxon>Caviibacterium</taxon>
    </lineage>
</organism>
<dbReference type="GO" id="GO:0042803">
    <property type="term" value="F:protein homodimerization activity"/>
    <property type="evidence" value="ECO:0007669"/>
    <property type="project" value="UniProtKB-ARBA"/>
</dbReference>
<comment type="caution">
    <text evidence="9">Lacks conserved residue(s) required for the propagation of feature annotation.</text>
</comment>
<keyword evidence="5 9" id="KW-0093">Biotin biosynthesis</keyword>
<keyword evidence="2 9" id="KW-0436">Ligase</keyword>
<dbReference type="InterPro" id="IPR004472">
    <property type="entry name" value="DTB_synth_BioD"/>
</dbReference>
<feature type="binding site" evidence="9">
    <location>
        <position position="116"/>
    </location>
    <ligand>
        <name>Mg(2+)</name>
        <dbReference type="ChEBI" id="CHEBI:18420"/>
    </ligand>
</feature>
<comment type="catalytic activity">
    <reaction evidence="9">
        <text>(7R,8S)-7,8-diammoniononanoate + CO2 + ATP = (4R,5S)-dethiobiotin + ADP + phosphate + 3 H(+)</text>
        <dbReference type="Rhea" id="RHEA:15805"/>
        <dbReference type="ChEBI" id="CHEBI:15378"/>
        <dbReference type="ChEBI" id="CHEBI:16526"/>
        <dbReference type="ChEBI" id="CHEBI:30616"/>
        <dbReference type="ChEBI" id="CHEBI:43474"/>
        <dbReference type="ChEBI" id="CHEBI:149469"/>
        <dbReference type="ChEBI" id="CHEBI:149473"/>
        <dbReference type="ChEBI" id="CHEBI:456216"/>
        <dbReference type="EC" id="6.3.3.3"/>
    </reaction>
</comment>
<feature type="binding site" evidence="9">
    <location>
        <position position="51"/>
    </location>
    <ligand>
        <name>Mg(2+)</name>
        <dbReference type="ChEBI" id="CHEBI:18420"/>
    </ligand>
</feature>
<evidence type="ECO:0000256" key="5">
    <source>
        <dbReference type="ARBA" id="ARBA00022756"/>
    </source>
</evidence>
<keyword evidence="6 9" id="KW-0067">ATP-binding</keyword>
<evidence type="ECO:0000256" key="4">
    <source>
        <dbReference type="ARBA" id="ARBA00022741"/>
    </source>
</evidence>
<dbReference type="PANTHER" id="PTHR43210">
    <property type="entry name" value="DETHIOBIOTIN SYNTHETASE"/>
    <property type="match status" value="1"/>
</dbReference>
<dbReference type="CDD" id="cd03109">
    <property type="entry name" value="DTBS"/>
    <property type="match status" value="1"/>
</dbReference>
<evidence type="ECO:0000313" key="10">
    <source>
        <dbReference type="EMBL" id="PJG83668.1"/>
    </source>
</evidence>
<comment type="subunit">
    <text evidence="9">Homodimer.</text>
</comment>
<dbReference type="GO" id="GO:0009102">
    <property type="term" value="P:biotin biosynthetic process"/>
    <property type="evidence" value="ECO:0007669"/>
    <property type="project" value="UniProtKB-UniRule"/>
</dbReference>
<dbReference type="Gene3D" id="3.40.50.300">
    <property type="entry name" value="P-loop containing nucleotide triphosphate hydrolases"/>
    <property type="match status" value="1"/>
</dbReference>
<keyword evidence="3 9" id="KW-0479">Metal-binding</keyword>
<feature type="active site" evidence="9">
    <location>
        <position position="39"/>
    </location>
</feature>
<accession>A0A2M8RXQ8</accession>
<keyword evidence="4 9" id="KW-0547">Nucleotide-binding</keyword>
<proteinExistence type="inferred from homology"/>
<dbReference type="Pfam" id="PF13500">
    <property type="entry name" value="AAA_26"/>
    <property type="match status" value="1"/>
</dbReference>
<dbReference type="GO" id="GO:0005524">
    <property type="term" value="F:ATP binding"/>
    <property type="evidence" value="ECO:0007669"/>
    <property type="project" value="UniProtKB-UniRule"/>
</dbReference>